<organism evidence="2 3">
    <name type="scientific">Pseudomonas peli</name>
    <dbReference type="NCBI Taxonomy" id="592361"/>
    <lineage>
        <taxon>Bacteria</taxon>
        <taxon>Pseudomonadati</taxon>
        <taxon>Pseudomonadota</taxon>
        <taxon>Gammaproteobacteria</taxon>
        <taxon>Pseudomonadales</taxon>
        <taxon>Pseudomonadaceae</taxon>
        <taxon>Pseudomonas</taxon>
    </lineage>
</organism>
<reference evidence="2 3" key="1">
    <citation type="submission" date="2016-10" db="EMBL/GenBank/DDBJ databases">
        <authorList>
            <person name="Varghese N."/>
            <person name="Submissions S."/>
        </authorList>
    </citation>
    <scope>NUCLEOTIDE SEQUENCE [LARGE SCALE GENOMIC DNA]</scope>
    <source>
        <strain evidence="2 3">DSM 17833</strain>
    </source>
</reference>
<evidence type="ECO:0000313" key="2">
    <source>
        <dbReference type="EMBL" id="SCW90303.1"/>
    </source>
</evidence>
<evidence type="ECO:0000259" key="1">
    <source>
        <dbReference type="Pfam" id="PF08401"/>
    </source>
</evidence>
<comment type="caution">
    <text evidence="2">The sequence shown here is derived from an EMBL/GenBank/DDBJ whole genome shotgun (WGS) entry which is preliminary data.</text>
</comment>
<accession>A0AB37ZDI2</accession>
<sequence length="122" mass="13479">MQTQTATKAPRLSREVIAAEALKNATENNSVANYQAIYEGFEAKGIPCEEVEPRVNVFTYNAWRAKGRQVRKGETGVKVVTYINAKGKEAENGEGQAEGYKFSRTVAVFHITQTDPIEPKGE</sequence>
<gene>
    <name evidence="2" type="ORF">SAMN05216370_0128</name>
</gene>
<dbReference type="Proteomes" id="UP000242418">
    <property type="component" value="Unassembled WGS sequence"/>
</dbReference>
<keyword evidence="3" id="KW-1185">Reference proteome</keyword>
<dbReference type="AlphaFoldDB" id="A0AB37ZDI2"/>
<dbReference type="RefSeq" id="WP_090256287.1">
    <property type="nucleotide sequence ID" value="NZ_FMTL01000014.1"/>
</dbReference>
<protein>
    <recommendedName>
        <fullName evidence="1">N-terminal domain-containing protein</fullName>
    </recommendedName>
</protein>
<feature type="domain" description="N-terminal" evidence="1">
    <location>
        <begin position="56"/>
        <end position="109"/>
    </location>
</feature>
<dbReference type="GO" id="GO:0003697">
    <property type="term" value="F:single-stranded DNA binding"/>
    <property type="evidence" value="ECO:0007669"/>
    <property type="project" value="InterPro"/>
</dbReference>
<dbReference type="Pfam" id="PF08401">
    <property type="entry name" value="ArdcN"/>
    <property type="match status" value="1"/>
</dbReference>
<name>A0AB37ZDI2_9PSED</name>
<dbReference type="InterPro" id="IPR013610">
    <property type="entry name" value="ArdC_N"/>
</dbReference>
<proteinExistence type="predicted"/>
<dbReference type="EMBL" id="FMTL01000014">
    <property type="protein sequence ID" value="SCW90303.1"/>
    <property type="molecule type" value="Genomic_DNA"/>
</dbReference>
<evidence type="ECO:0000313" key="3">
    <source>
        <dbReference type="Proteomes" id="UP000242418"/>
    </source>
</evidence>